<gene>
    <name evidence="4" type="primary">AlNc14C63G4550</name>
    <name evidence="4" type="ORF">ALNC14_052440</name>
</gene>
<dbReference type="PANTHER" id="PTHR22847">
    <property type="entry name" value="WD40 REPEAT PROTEIN"/>
    <property type="match status" value="1"/>
</dbReference>
<feature type="repeat" description="WD" evidence="3">
    <location>
        <begin position="491"/>
        <end position="522"/>
    </location>
</feature>
<dbReference type="HOGENOM" id="CLU_043898_0_0_1"/>
<protein>
    <submittedName>
        <fullName evidence="4">Uncharacterized protein AlNc14C63G4550</fullName>
    </submittedName>
</protein>
<dbReference type="CDD" id="cd00200">
    <property type="entry name" value="WD40"/>
    <property type="match status" value="1"/>
</dbReference>
<dbReference type="Pfam" id="PF00400">
    <property type="entry name" value="WD40"/>
    <property type="match status" value="3"/>
</dbReference>
<reference evidence="4" key="1">
    <citation type="journal article" date="2011" name="PLoS Biol.">
        <title>Gene gain and loss during evolution of obligate parasitism in the white rust pathogen of Arabidopsis thaliana.</title>
        <authorList>
            <person name="Kemen E."/>
            <person name="Gardiner A."/>
            <person name="Schultz-Larsen T."/>
            <person name="Kemen A.C."/>
            <person name="Balmuth A.L."/>
            <person name="Robert-Seilaniantz A."/>
            <person name="Bailey K."/>
            <person name="Holub E."/>
            <person name="Studholme D.J."/>
            <person name="Maclean D."/>
            <person name="Jones J.D."/>
        </authorList>
    </citation>
    <scope>NUCLEOTIDE SEQUENCE</scope>
</reference>
<evidence type="ECO:0000313" key="4">
    <source>
        <dbReference type="EMBL" id="CCA19101.1"/>
    </source>
</evidence>
<dbReference type="PRINTS" id="PR00320">
    <property type="entry name" value="GPROTEINBRPT"/>
</dbReference>
<proteinExistence type="predicted"/>
<sequence length="533" mass="59779">MASDAYLRSQYEALLKENKLLKQNVDILDRENYDLKRSVYELSLKYNAKVDAVQNALLNVTGRLGGKAAKSVSSGNGSNITHGPRIVPDALEPFQVKNLLTSNPPTTDNPPSALFLDEDSDEVRNKQQIGKEEYDEFGDDRVFFAKSELRAHTGAVYTAKFSPSGRILASGSLDCKIMLWDLTTKANQQQIASLTQHQQLVIDVSWSDDSSKLVSASYDHTVKLWDVEKSEQLTSYNIQGLVQCVSMKSTEDSHFLCGTSKNTIHECDTRADNITRSWKNDAMVNTIYASFCGQYFITGDSKGMIKTWDIRMDSCIEDLTRLNDSGNHAISHIHASPSGLDSQGSDEDGRFLAVNSYDNILRVYDRRFDLISSSHGQDQLQLSYVLTGNELATASQFDNMLFSGHRNKNWPIKSSFFKGEGYKYKLNLSHNHHSQRKVDTDAESYQDSGHVQAAQERMLLATGSADNKVYIHDVSVKHPNAKPTPFLLQRLDAHSDRVYCVDFHPTEPILASASADSSIKIWLPRVTTRRVRK</sequence>
<dbReference type="InterPro" id="IPR001680">
    <property type="entry name" value="WD40_rpt"/>
</dbReference>
<dbReference type="PROSITE" id="PS50082">
    <property type="entry name" value="WD_REPEATS_2"/>
    <property type="match status" value="3"/>
</dbReference>
<keyword evidence="1 3" id="KW-0853">WD repeat</keyword>
<accession>F0WD29</accession>
<feature type="repeat" description="WD" evidence="3">
    <location>
        <begin position="149"/>
        <end position="190"/>
    </location>
</feature>
<name>F0WD29_9STRA</name>
<dbReference type="InterPro" id="IPR020472">
    <property type="entry name" value="WD40_PAC1"/>
</dbReference>
<dbReference type="GO" id="GO:1990234">
    <property type="term" value="C:transferase complex"/>
    <property type="evidence" value="ECO:0007669"/>
    <property type="project" value="UniProtKB-ARBA"/>
</dbReference>
<dbReference type="EMBL" id="FR824108">
    <property type="protein sequence ID" value="CCA19101.1"/>
    <property type="molecule type" value="Genomic_DNA"/>
</dbReference>
<dbReference type="InterPro" id="IPR015943">
    <property type="entry name" value="WD40/YVTN_repeat-like_dom_sf"/>
</dbReference>
<reference evidence="4" key="2">
    <citation type="submission" date="2011-02" db="EMBL/GenBank/DDBJ databases">
        <authorList>
            <person name="MacLean D."/>
        </authorList>
    </citation>
    <scope>NUCLEOTIDE SEQUENCE</scope>
</reference>
<evidence type="ECO:0000256" key="1">
    <source>
        <dbReference type="ARBA" id="ARBA00022574"/>
    </source>
</evidence>
<feature type="repeat" description="WD" evidence="3">
    <location>
        <begin position="194"/>
        <end position="235"/>
    </location>
</feature>
<dbReference type="InterPro" id="IPR019775">
    <property type="entry name" value="WD40_repeat_CS"/>
</dbReference>
<dbReference type="SUPFAM" id="SSF50978">
    <property type="entry name" value="WD40 repeat-like"/>
    <property type="match status" value="1"/>
</dbReference>
<dbReference type="AlphaFoldDB" id="F0WD29"/>
<dbReference type="PROSITE" id="PS00678">
    <property type="entry name" value="WD_REPEATS_1"/>
    <property type="match status" value="2"/>
</dbReference>
<keyword evidence="2" id="KW-0677">Repeat</keyword>
<organism evidence="4">
    <name type="scientific">Albugo laibachii Nc14</name>
    <dbReference type="NCBI Taxonomy" id="890382"/>
    <lineage>
        <taxon>Eukaryota</taxon>
        <taxon>Sar</taxon>
        <taxon>Stramenopiles</taxon>
        <taxon>Oomycota</taxon>
        <taxon>Peronosporomycetes</taxon>
        <taxon>Albuginales</taxon>
        <taxon>Albuginaceae</taxon>
        <taxon>Albugo</taxon>
    </lineage>
</organism>
<evidence type="ECO:0000256" key="3">
    <source>
        <dbReference type="PROSITE-ProRule" id="PRU00221"/>
    </source>
</evidence>
<dbReference type="PROSITE" id="PS50294">
    <property type="entry name" value="WD_REPEATS_REGION"/>
    <property type="match status" value="3"/>
</dbReference>
<evidence type="ECO:0000256" key="2">
    <source>
        <dbReference type="ARBA" id="ARBA00022737"/>
    </source>
</evidence>
<dbReference type="InterPro" id="IPR036322">
    <property type="entry name" value="WD40_repeat_dom_sf"/>
</dbReference>
<dbReference type="Gene3D" id="2.130.10.10">
    <property type="entry name" value="YVTN repeat-like/Quinoprotein amine dehydrogenase"/>
    <property type="match status" value="2"/>
</dbReference>
<dbReference type="PANTHER" id="PTHR22847:SF637">
    <property type="entry name" value="WD REPEAT DOMAIN 5B"/>
    <property type="match status" value="1"/>
</dbReference>
<dbReference type="SMART" id="SM00320">
    <property type="entry name" value="WD40"/>
    <property type="match status" value="7"/>
</dbReference>